<keyword evidence="3" id="KW-1133">Transmembrane helix</keyword>
<keyword evidence="3" id="KW-0812">Transmembrane</keyword>
<proteinExistence type="predicted"/>
<feature type="transmembrane region" description="Helical" evidence="3">
    <location>
        <begin position="36"/>
        <end position="53"/>
    </location>
</feature>
<feature type="domain" description="Response regulatory" evidence="4">
    <location>
        <begin position="119"/>
        <end position="234"/>
    </location>
</feature>
<dbReference type="OrthoDB" id="9808843at2"/>
<evidence type="ECO:0000259" key="4">
    <source>
        <dbReference type="PROSITE" id="PS50110"/>
    </source>
</evidence>
<reference evidence="5 6" key="1">
    <citation type="submission" date="2018-12" db="EMBL/GenBank/DDBJ databases">
        <title>Bacillus ochoae sp. nov., Paenibacillus whitsoniae sp. nov., Paenibacillus spiritus sp. nov. Isolated from the Mars Exploration Rover during spacecraft assembly.</title>
        <authorList>
            <person name="Seuylemezian A."/>
            <person name="Vaishampayan P."/>
        </authorList>
    </citation>
    <scope>NUCLEOTIDE SEQUENCE [LARGE SCALE GENOMIC DNA]</scope>
    <source>
        <strain evidence="5 6">MER 54</strain>
    </source>
</reference>
<evidence type="ECO:0000256" key="2">
    <source>
        <dbReference type="PROSITE-ProRule" id="PRU00169"/>
    </source>
</evidence>
<name>A0A3S0AF15_9BACL</name>
<dbReference type="InterPro" id="IPR001789">
    <property type="entry name" value="Sig_transdc_resp-reg_receiver"/>
</dbReference>
<dbReference type="PROSITE" id="PS50110">
    <property type="entry name" value="RESPONSE_REGULATORY"/>
    <property type="match status" value="1"/>
</dbReference>
<evidence type="ECO:0000256" key="3">
    <source>
        <dbReference type="SAM" id="Phobius"/>
    </source>
</evidence>
<protein>
    <submittedName>
        <fullName evidence="5">Response regulator</fullName>
    </submittedName>
</protein>
<keyword evidence="1 2" id="KW-0597">Phosphoprotein</keyword>
<keyword evidence="6" id="KW-1185">Reference proteome</keyword>
<comment type="caution">
    <text evidence="5">The sequence shown here is derived from an EMBL/GenBank/DDBJ whole genome shotgun (WGS) entry which is preliminary data.</text>
</comment>
<dbReference type="AlphaFoldDB" id="A0A3S0AF15"/>
<gene>
    <name evidence="5" type="ORF">EJQ19_01985</name>
</gene>
<sequence length="237" mass="27253">MRGTSSSDDGLGLLILIVIGILAGVIWFIIQHAAVIRTIGIALILVSLQLVRYSRKQRKKRKKVIELHRIQKREEETRAATIDQKRHEQWLKEYEAREKINNDIKNKIYLDRVVADKRKILIVDDQNGIRIFLYETFLNEGFNAFMAVDGRDALAVFKAESPDIVLLDLRMPKMNGIEFLTKIKEVNHSAVVFMMSAYGELADLHKGVELGASPMWFTKPFDTDELRKTVLLTLYPN</sequence>
<feature type="modified residue" description="4-aspartylphosphate" evidence="2">
    <location>
        <position position="168"/>
    </location>
</feature>
<dbReference type="Gene3D" id="3.40.50.2300">
    <property type="match status" value="1"/>
</dbReference>
<keyword evidence="3" id="KW-0472">Membrane</keyword>
<evidence type="ECO:0000256" key="1">
    <source>
        <dbReference type="ARBA" id="ARBA00022553"/>
    </source>
</evidence>
<dbReference type="PANTHER" id="PTHR44591">
    <property type="entry name" value="STRESS RESPONSE REGULATOR PROTEIN 1"/>
    <property type="match status" value="1"/>
</dbReference>
<feature type="transmembrane region" description="Helical" evidence="3">
    <location>
        <begin position="12"/>
        <end position="30"/>
    </location>
</feature>
<dbReference type="SUPFAM" id="SSF52172">
    <property type="entry name" value="CheY-like"/>
    <property type="match status" value="1"/>
</dbReference>
<evidence type="ECO:0000313" key="6">
    <source>
        <dbReference type="Proteomes" id="UP000276128"/>
    </source>
</evidence>
<dbReference type="Proteomes" id="UP000276128">
    <property type="component" value="Unassembled WGS sequence"/>
</dbReference>
<dbReference type="GO" id="GO:0000160">
    <property type="term" value="P:phosphorelay signal transduction system"/>
    <property type="evidence" value="ECO:0007669"/>
    <property type="project" value="InterPro"/>
</dbReference>
<organism evidence="5 6">
    <name type="scientific">Paenibacillus whitsoniae</name>
    <dbReference type="NCBI Taxonomy" id="2496558"/>
    <lineage>
        <taxon>Bacteria</taxon>
        <taxon>Bacillati</taxon>
        <taxon>Bacillota</taxon>
        <taxon>Bacilli</taxon>
        <taxon>Bacillales</taxon>
        <taxon>Paenibacillaceae</taxon>
        <taxon>Paenibacillus</taxon>
    </lineage>
</organism>
<dbReference type="InterPro" id="IPR050595">
    <property type="entry name" value="Bact_response_regulator"/>
</dbReference>
<dbReference type="SMART" id="SM00448">
    <property type="entry name" value="REC"/>
    <property type="match status" value="1"/>
</dbReference>
<dbReference type="InterPro" id="IPR011006">
    <property type="entry name" value="CheY-like_superfamily"/>
</dbReference>
<dbReference type="Pfam" id="PF00072">
    <property type="entry name" value="Response_reg"/>
    <property type="match status" value="1"/>
</dbReference>
<dbReference type="EMBL" id="RXHU01000009">
    <property type="protein sequence ID" value="RTE11440.1"/>
    <property type="molecule type" value="Genomic_DNA"/>
</dbReference>
<dbReference type="PANTHER" id="PTHR44591:SF3">
    <property type="entry name" value="RESPONSE REGULATORY DOMAIN-CONTAINING PROTEIN"/>
    <property type="match status" value="1"/>
</dbReference>
<evidence type="ECO:0000313" key="5">
    <source>
        <dbReference type="EMBL" id="RTE11440.1"/>
    </source>
</evidence>
<accession>A0A3S0AF15</accession>